<accession>A0A0E0FMS2</accession>
<reference evidence="1" key="1">
    <citation type="submission" date="2015-04" db="UniProtKB">
        <authorList>
            <consortium name="EnsemblPlants"/>
        </authorList>
    </citation>
    <scope>IDENTIFICATION</scope>
    <source>
        <strain evidence="1">SL10</strain>
    </source>
</reference>
<proteinExistence type="predicted"/>
<reference evidence="1" key="2">
    <citation type="submission" date="2018-04" db="EMBL/GenBank/DDBJ databases">
        <title>OnivRS2 (Oryza nivara Reference Sequence Version 2).</title>
        <authorList>
            <person name="Zhang J."/>
            <person name="Kudrna D."/>
            <person name="Lee S."/>
            <person name="Talag J."/>
            <person name="Rajasekar S."/>
            <person name="Welchert J."/>
            <person name="Hsing Y.-I."/>
            <person name="Wing R.A."/>
        </authorList>
    </citation>
    <scope>NUCLEOTIDE SEQUENCE [LARGE SCALE GENOMIC DNA]</scope>
</reference>
<protein>
    <submittedName>
        <fullName evidence="1">Uncharacterized protein</fullName>
    </submittedName>
</protein>
<dbReference type="HOGENOM" id="CLU_2780183_0_0_1"/>
<organism evidence="1">
    <name type="scientific">Oryza nivara</name>
    <name type="common">Indian wild rice</name>
    <name type="synonym">Oryza sativa f. spontanea</name>
    <dbReference type="NCBI Taxonomy" id="4536"/>
    <lineage>
        <taxon>Eukaryota</taxon>
        <taxon>Viridiplantae</taxon>
        <taxon>Streptophyta</taxon>
        <taxon>Embryophyta</taxon>
        <taxon>Tracheophyta</taxon>
        <taxon>Spermatophyta</taxon>
        <taxon>Magnoliopsida</taxon>
        <taxon>Liliopsida</taxon>
        <taxon>Poales</taxon>
        <taxon>Poaceae</taxon>
        <taxon>BOP clade</taxon>
        <taxon>Oryzoideae</taxon>
        <taxon>Oryzeae</taxon>
        <taxon>Oryzinae</taxon>
        <taxon>Oryza</taxon>
    </lineage>
</organism>
<dbReference type="Gramene" id="ONIVA01G21060.1">
    <property type="protein sequence ID" value="ONIVA01G21060.1"/>
    <property type="gene ID" value="ONIVA01G21060"/>
</dbReference>
<evidence type="ECO:0000313" key="1">
    <source>
        <dbReference type="EnsemblPlants" id="ONIVA01G21060.1"/>
    </source>
</evidence>
<dbReference type="Proteomes" id="UP000006591">
    <property type="component" value="Chromosome 1"/>
</dbReference>
<keyword evidence="2" id="KW-1185">Reference proteome</keyword>
<dbReference type="EnsemblPlants" id="ONIVA01G21060.1">
    <property type="protein sequence ID" value="ONIVA01G21060.1"/>
    <property type="gene ID" value="ONIVA01G21060"/>
</dbReference>
<name>A0A0E0FMS2_ORYNI</name>
<dbReference type="AlphaFoldDB" id="A0A0E0FMS2"/>
<sequence>MIYLLLDSNILLMHNRDFYNIIFLLHNWEFFSNIFLMHNRDFYSSYNRDLYGKFLIEVRKFIFLHFYWR</sequence>
<evidence type="ECO:0000313" key="2">
    <source>
        <dbReference type="Proteomes" id="UP000006591"/>
    </source>
</evidence>